<dbReference type="AlphaFoldDB" id="A0A5J4WXE3"/>
<sequence>MGSPILCMDSSPYSSLTLLGGSAGRIVAVTQALPADVAKAKLDRMKLKYGIEIIEEEKRLRQQEQQQFEQEYKQEDQKEDVKKEDQQQEQQYQQDIQLEKEQQQQEQQEDIKIEEQEQEKVLNTEQKRQGRKTKQIQKDKTNDDEEDDDDEDDNDIQIGKRKRKRKEDDSDFEINDGDEDEEDDDNDLQIKIEQESELEEVEQEEEQYNNNDVDDEQYEEDNVDKKSKKNKNKKTFQHVHIGSHVQRLYMPKTLMSLFFIFPLVSHTIHASKNREMAQLAHQFNTLASNAIRTRETLNEAKKSLLQEYNLIRQQKRKLKQGQSQKVSDQEEEPTNINIKSEIEPSIESSQSISSTQQSILNNRNPPRFPFPATPNLIDIQETIAKQSVDGSNSIFRLPPRNLAANCVCWNKCGPKSANWCAIGLQAGIVRLVRITTEWE</sequence>
<protein>
    <submittedName>
        <fullName evidence="3">Uncharacterized protein</fullName>
    </submittedName>
</protein>
<feature type="compositionally biased region" description="Low complexity" evidence="2">
    <location>
        <begin position="336"/>
        <end position="348"/>
    </location>
</feature>
<evidence type="ECO:0000256" key="2">
    <source>
        <dbReference type="SAM" id="MobiDB-lite"/>
    </source>
</evidence>
<organism evidence="3 4">
    <name type="scientific">Streblomastix strix</name>
    <dbReference type="NCBI Taxonomy" id="222440"/>
    <lineage>
        <taxon>Eukaryota</taxon>
        <taxon>Metamonada</taxon>
        <taxon>Preaxostyla</taxon>
        <taxon>Oxymonadida</taxon>
        <taxon>Streblomastigidae</taxon>
        <taxon>Streblomastix</taxon>
    </lineage>
</organism>
<evidence type="ECO:0000256" key="1">
    <source>
        <dbReference type="SAM" id="Coils"/>
    </source>
</evidence>
<comment type="caution">
    <text evidence="3">The sequence shown here is derived from an EMBL/GenBank/DDBJ whole genome shotgun (WGS) entry which is preliminary data.</text>
</comment>
<feature type="region of interest" description="Disordered" evidence="2">
    <location>
        <begin position="60"/>
        <end position="233"/>
    </location>
</feature>
<accession>A0A5J4WXE3</accession>
<name>A0A5J4WXE3_9EUKA</name>
<feature type="coiled-coil region" evidence="1">
    <location>
        <begin position="287"/>
        <end position="314"/>
    </location>
</feature>
<dbReference type="EMBL" id="SNRW01000745">
    <property type="protein sequence ID" value="KAA6399473.1"/>
    <property type="molecule type" value="Genomic_DNA"/>
</dbReference>
<feature type="compositionally biased region" description="Basic and acidic residues" evidence="2">
    <location>
        <begin position="97"/>
        <end position="128"/>
    </location>
</feature>
<gene>
    <name evidence="3" type="ORF">EZS28_005001</name>
</gene>
<feature type="region of interest" description="Disordered" evidence="2">
    <location>
        <begin position="316"/>
        <end position="348"/>
    </location>
</feature>
<reference evidence="3 4" key="1">
    <citation type="submission" date="2019-03" db="EMBL/GenBank/DDBJ databases">
        <title>Single cell metagenomics reveals metabolic interactions within the superorganism composed of flagellate Streblomastix strix and complex community of Bacteroidetes bacteria on its surface.</title>
        <authorList>
            <person name="Treitli S.C."/>
            <person name="Kolisko M."/>
            <person name="Husnik F."/>
            <person name="Keeling P."/>
            <person name="Hampl V."/>
        </authorList>
    </citation>
    <scope>NUCLEOTIDE SEQUENCE [LARGE SCALE GENOMIC DNA]</scope>
    <source>
        <strain evidence="3">ST1C</strain>
    </source>
</reference>
<dbReference type="Proteomes" id="UP000324800">
    <property type="component" value="Unassembled WGS sequence"/>
</dbReference>
<feature type="compositionally biased region" description="Acidic residues" evidence="2">
    <location>
        <begin position="142"/>
        <end position="155"/>
    </location>
</feature>
<keyword evidence="1" id="KW-0175">Coiled coil</keyword>
<evidence type="ECO:0000313" key="3">
    <source>
        <dbReference type="EMBL" id="KAA6399473.1"/>
    </source>
</evidence>
<feature type="compositionally biased region" description="Acidic residues" evidence="2">
    <location>
        <begin position="195"/>
        <end position="222"/>
    </location>
</feature>
<feature type="compositionally biased region" description="Basic and acidic residues" evidence="2">
    <location>
        <begin position="70"/>
        <end position="86"/>
    </location>
</feature>
<evidence type="ECO:0000313" key="4">
    <source>
        <dbReference type="Proteomes" id="UP000324800"/>
    </source>
</evidence>
<feature type="compositionally biased region" description="Acidic residues" evidence="2">
    <location>
        <begin position="169"/>
        <end position="187"/>
    </location>
</feature>
<proteinExistence type="predicted"/>